<evidence type="ECO:0000313" key="2">
    <source>
        <dbReference type="EMBL" id="QNP58246.1"/>
    </source>
</evidence>
<dbReference type="AlphaFoldDB" id="A0A7H0HCI0"/>
<keyword evidence="3" id="KW-1185">Reference proteome</keyword>
<sequence>MRFCSAVAAIAMACAVSPALAGPATEALSTCFADHTSGKDRKELAKWVFAAMASHPEIRELSQIPQAEREKIDRSVGATVTRLLTESCPQQTRQAIRSDGQSAFKASFGILGQLAMQELMSNPAVRASFGGIEHHVDQKKIDMLLSPAE</sequence>
<feature type="chain" id="PRO_5028816570" description="Spy/CpxP family protein refolding chaperone" evidence="1">
    <location>
        <begin position="22"/>
        <end position="149"/>
    </location>
</feature>
<dbReference type="Proteomes" id="UP000516057">
    <property type="component" value="Chromosome"/>
</dbReference>
<dbReference type="KEGG" id="amon:H9L24_14385"/>
<protein>
    <recommendedName>
        <fullName evidence="4">Spy/CpxP family protein refolding chaperone</fullName>
    </recommendedName>
</protein>
<evidence type="ECO:0000256" key="1">
    <source>
        <dbReference type="SAM" id="SignalP"/>
    </source>
</evidence>
<evidence type="ECO:0008006" key="4">
    <source>
        <dbReference type="Google" id="ProtNLM"/>
    </source>
</evidence>
<reference evidence="2 3" key="1">
    <citation type="submission" date="2020-08" db="EMBL/GenBank/DDBJ databases">
        <title>Genome sequence of Acidovorax monticola KACC 19171T.</title>
        <authorList>
            <person name="Hyun D.-W."/>
            <person name="Bae J.-W."/>
        </authorList>
    </citation>
    <scope>NUCLEOTIDE SEQUENCE [LARGE SCALE GENOMIC DNA]</scope>
    <source>
        <strain evidence="2 3">KACC 19171</strain>
    </source>
</reference>
<proteinExistence type="predicted"/>
<accession>A0A7H0HCI0</accession>
<organism evidence="2 3">
    <name type="scientific">Paenacidovorax monticola</name>
    <dbReference type="NCBI Taxonomy" id="1926868"/>
    <lineage>
        <taxon>Bacteria</taxon>
        <taxon>Pseudomonadati</taxon>
        <taxon>Pseudomonadota</taxon>
        <taxon>Betaproteobacteria</taxon>
        <taxon>Burkholderiales</taxon>
        <taxon>Comamonadaceae</taxon>
        <taxon>Paenacidovorax</taxon>
    </lineage>
</organism>
<evidence type="ECO:0000313" key="3">
    <source>
        <dbReference type="Proteomes" id="UP000516057"/>
    </source>
</evidence>
<keyword evidence="1" id="KW-0732">Signal</keyword>
<feature type="signal peptide" evidence="1">
    <location>
        <begin position="1"/>
        <end position="21"/>
    </location>
</feature>
<gene>
    <name evidence="2" type="ORF">H9L24_14385</name>
</gene>
<name>A0A7H0HCI0_9BURK</name>
<dbReference type="RefSeq" id="WP_187735238.1">
    <property type="nucleotide sequence ID" value="NZ_CP060790.1"/>
</dbReference>
<dbReference type="EMBL" id="CP060790">
    <property type="protein sequence ID" value="QNP58246.1"/>
    <property type="molecule type" value="Genomic_DNA"/>
</dbReference>